<evidence type="ECO:0000256" key="3">
    <source>
        <dbReference type="ARBA" id="ARBA00022452"/>
    </source>
</evidence>
<keyword evidence="5 11" id="KW-0812">Transmembrane</keyword>
<comment type="similarity">
    <text evidence="11 12">Belongs to the TonB-dependent receptor family.</text>
</comment>
<sequence length="845" mass="91116">MAKIGRMRVGLKVGASLLAVVIAGTAHAQDAVAGQVDAPVAEPTAAGTAAAPAQQTARDDAALGEIVVTAQRRAESINRVGISVQALESETLQELRVQNVRDLAAVVPSFTVAQSYQGVPTYTLRGIGFNSINLSAQSTVGTYVDEVSYAYPIMNTGPLIDIERVEVLKGPQGTLYGRNTTAGLINFVTGKPSEDASGAMSVDIGNYETFNVGGYVTGPIAEGIQARIGYRVDLSNDGWQISNSRPNERLGRVKRYGLRGSLALQPGPFEIDLSATYWVNKSDTVAGQAIGFTPATTPGSGGASSNFNAPGAAAYIAANRPTSGSQADWAPYAGRSADIGRGAGLKDPLAENNHFLGLKGRIQLDLADNVRAVSLTGYNEYRRRATFDWSGIPNEVLIQEAAGKIKSFAQELRVEGDGPGYNWLVGGYYAKDTIADTNRTLLGQNANSALLRFATAQLINSPINTFGYTLADAATTFRTYRDEGAFDTRTWSVFANGDYAFSDLLKLTLGARYTKDVQRFTGCSRDFNGSMQTNINLFNRGLYQQLFNPTGPLAAPIGPNDCNTFNPATNSFGVVNSRLAEDNFAWRGSLDITPNSTTLIYASISRGYKSGTSPINAASNAAQNLPARQEQLTAYEIGAKLGLLDRKVQLNVAGFYYDYKDKQISAYFADPIYVALARLDNIPKSEAYGVEGELTVRPARPLTLMANALWLKTRINGYVGTNAAGRPQNFDGARFIYSPEWTLSGTALFDQPVNDALSLTANANVRWQSRQTTIFEVFPLYDIKPYTVVNAGLGVKAADESWALNVWGRNLFNEYYWNAVASNANIVVRFPGQVRTYGATATFRF</sequence>
<evidence type="ECO:0000259" key="14">
    <source>
        <dbReference type="Pfam" id="PF00593"/>
    </source>
</evidence>
<organism evidence="16 17">
    <name type="scientific">Sphingomonas mucosissima</name>
    <dbReference type="NCBI Taxonomy" id="370959"/>
    <lineage>
        <taxon>Bacteria</taxon>
        <taxon>Pseudomonadati</taxon>
        <taxon>Pseudomonadota</taxon>
        <taxon>Alphaproteobacteria</taxon>
        <taxon>Sphingomonadales</taxon>
        <taxon>Sphingomonadaceae</taxon>
        <taxon>Sphingomonas</taxon>
    </lineage>
</organism>
<keyword evidence="4" id="KW-0410">Iron transport</keyword>
<evidence type="ECO:0000256" key="11">
    <source>
        <dbReference type="PROSITE-ProRule" id="PRU01360"/>
    </source>
</evidence>
<evidence type="ECO:0000256" key="10">
    <source>
        <dbReference type="ARBA" id="ARBA00023237"/>
    </source>
</evidence>
<dbReference type="GO" id="GO:0009279">
    <property type="term" value="C:cell outer membrane"/>
    <property type="evidence" value="ECO:0007669"/>
    <property type="project" value="UniProtKB-SubCell"/>
</dbReference>
<dbReference type="SUPFAM" id="SSF56935">
    <property type="entry name" value="Porins"/>
    <property type="match status" value="1"/>
</dbReference>
<proteinExistence type="inferred from homology"/>
<dbReference type="PANTHER" id="PTHR32552">
    <property type="entry name" value="FERRICHROME IRON RECEPTOR-RELATED"/>
    <property type="match status" value="1"/>
</dbReference>
<feature type="chain" id="PRO_5012173489" evidence="13">
    <location>
        <begin position="29"/>
        <end position="845"/>
    </location>
</feature>
<dbReference type="EMBL" id="NBBJ01000006">
    <property type="protein sequence ID" value="OWK28202.1"/>
    <property type="molecule type" value="Genomic_DNA"/>
</dbReference>
<keyword evidence="6" id="KW-0408">Iron</keyword>
<feature type="domain" description="TonB-dependent receptor-like beta-barrel" evidence="14">
    <location>
        <begin position="320"/>
        <end position="811"/>
    </location>
</feature>
<keyword evidence="17" id="KW-1185">Reference proteome</keyword>
<evidence type="ECO:0000256" key="1">
    <source>
        <dbReference type="ARBA" id="ARBA00004571"/>
    </source>
</evidence>
<evidence type="ECO:0000256" key="4">
    <source>
        <dbReference type="ARBA" id="ARBA00022496"/>
    </source>
</evidence>
<dbReference type="Gene3D" id="2.40.170.20">
    <property type="entry name" value="TonB-dependent receptor, beta-barrel domain"/>
    <property type="match status" value="1"/>
</dbReference>
<feature type="domain" description="TonB-dependent receptor plug" evidence="15">
    <location>
        <begin position="79"/>
        <end position="183"/>
    </location>
</feature>
<keyword evidence="8 12" id="KW-0798">TonB box</keyword>
<evidence type="ECO:0000256" key="9">
    <source>
        <dbReference type="ARBA" id="ARBA00023136"/>
    </source>
</evidence>
<keyword evidence="3 11" id="KW-1134">Transmembrane beta strand</keyword>
<evidence type="ECO:0000313" key="17">
    <source>
        <dbReference type="Proteomes" id="UP000197783"/>
    </source>
</evidence>
<dbReference type="Proteomes" id="UP000197783">
    <property type="component" value="Unassembled WGS sequence"/>
</dbReference>
<keyword evidence="9 11" id="KW-0472">Membrane</keyword>
<dbReference type="Pfam" id="PF00593">
    <property type="entry name" value="TonB_dep_Rec_b-barrel"/>
    <property type="match status" value="1"/>
</dbReference>
<keyword evidence="7" id="KW-0406">Ion transport</keyword>
<dbReference type="GO" id="GO:0006826">
    <property type="term" value="P:iron ion transport"/>
    <property type="evidence" value="ECO:0007669"/>
    <property type="project" value="UniProtKB-KW"/>
</dbReference>
<dbReference type="RefSeq" id="WP_245833386.1">
    <property type="nucleotide sequence ID" value="NZ_NBBJ01000006.1"/>
</dbReference>
<comment type="subcellular location">
    <subcellularLocation>
        <location evidence="1 11">Cell outer membrane</location>
        <topology evidence="1 11">Multi-pass membrane protein</topology>
    </subcellularLocation>
</comment>
<gene>
    <name evidence="16" type="primary">cirA_8</name>
    <name evidence="16" type="ORF">SPMU_30580</name>
</gene>
<keyword evidence="2 11" id="KW-0813">Transport</keyword>
<evidence type="ECO:0000256" key="13">
    <source>
        <dbReference type="SAM" id="SignalP"/>
    </source>
</evidence>
<dbReference type="PROSITE" id="PS52016">
    <property type="entry name" value="TONB_DEPENDENT_REC_3"/>
    <property type="match status" value="1"/>
</dbReference>
<evidence type="ECO:0000256" key="2">
    <source>
        <dbReference type="ARBA" id="ARBA00022448"/>
    </source>
</evidence>
<dbReference type="InterPro" id="IPR039426">
    <property type="entry name" value="TonB-dep_rcpt-like"/>
</dbReference>
<feature type="signal peptide" evidence="13">
    <location>
        <begin position="1"/>
        <end position="28"/>
    </location>
</feature>
<dbReference type="InterPro" id="IPR036942">
    <property type="entry name" value="Beta-barrel_TonB_sf"/>
</dbReference>
<protein>
    <submittedName>
        <fullName evidence="16">Colicin I receptor</fullName>
    </submittedName>
</protein>
<evidence type="ECO:0000256" key="7">
    <source>
        <dbReference type="ARBA" id="ARBA00023065"/>
    </source>
</evidence>
<comment type="caution">
    <text evidence="16">The sequence shown here is derived from an EMBL/GenBank/DDBJ whole genome shotgun (WGS) entry which is preliminary data.</text>
</comment>
<evidence type="ECO:0000313" key="16">
    <source>
        <dbReference type="EMBL" id="OWK28202.1"/>
    </source>
</evidence>
<keyword evidence="16" id="KW-0675">Receptor</keyword>
<keyword evidence="10 11" id="KW-0998">Cell outer membrane</keyword>
<reference evidence="16 17" key="1">
    <citation type="submission" date="2017-03" db="EMBL/GenBank/DDBJ databases">
        <title>Genome sequence of Sphingomonas mucosissima DSM 17494.</title>
        <authorList>
            <person name="Poehlein A."/>
            <person name="Wuebbeler J.H."/>
            <person name="Steinbuechel A."/>
            <person name="Daniel R."/>
        </authorList>
    </citation>
    <scope>NUCLEOTIDE SEQUENCE [LARGE SCALE GENOMIC DNA]</scope>
    <source>
        <strain evidence="16 17">DSM 17494</strain>
    </source>
</reference>
<evidence type="ECO:0000259" key="15">
    <source>
        <dbReference type="Pfam" id="PF07715"/>
    </source>
</evidence>
<keyword evidence="13" id="KW-0732">Signal</keyword>
<dbReference type="InterPro" id="IPR000531">
    <property type="entry name" value="Beta-barrel_TonB"/>
</dbReference>
<name>A0A245ZEM7_9SPHN</name>
<evidence type="ECO:0000256" key="5">
    <source>
        <dbReference type="ARBA" id="ARBA00022692"/>
    </source>
</evidence>
<dbReference type="InterPro" id="IPR012910">
    <property type="entry name" value="Plug_dom"/>
</dbReference>
<evidence type="ECO:0000256" key="8">
    <source>
        <dbReference type="ARBA" id="ARBA00023077"/>
    </source>
</evidence>
<dbReference type="PANTHER" id="PTHR32552:SF81">
    <property type="entry name" value="TONB-DEPENDENT OUTER MEMBRANE RECEPTOR"/>
    <property type="match status" value="1"/>
</dbReference>
<evidence type="ECO:0000256" key="12">
    <source>
        <dbReference type="RuleBase" id="RU003357"/>
    </source>
</evidence>
<accession>A0A245ZEM7</accession>
<dbReference type="AlphaFoldDB" id="A0A245ZEM7"/>
<dbReference type="Pfam" id="PF07715">
    <property type="entry name" value="Plug"/>
    <property type="match status" value="1"/>
</dbReference>
<evidence type="ECO:0000256" key="6">
    <source>
        <dbReference type="ARBA" id="ARBA00023004"/>
    </source>
</evidence>